<dbReference type="GO" id="GO:0043041">
    <property type="term" value="P:amino acid activation for nonribosomal peptide biosynthetic process"/>
    <property type="evidence" value="ECO:0007669"/>
    <property type="project" value="TreeGrafter"/>
</dbReference>
<protein>
    <recommendedName>
        <fullName evidence="3">Condensation domain-containing protein</fullName>
    </recommendedName>
</protein>
<dbReference type="Gene3D" id="3.30.559.10">
    <property type="entry name" value="Chloramphenicol acetyltransferase-like domain"/>
    <property type="match status" value="1"/>
</dbReference>
<gene>
    <name evidence="1" type="ORF">BOTNAR_0112g00120</name>
</gene>
<dbReference type="GO" id="GO:0005737">
    <property type="term" value="C:cytoplasm"/>
    <property type="evidence" value="ECO:0007669"/>
    <property type="project" value="TreeGrafter"/>
</dbReference>
<proteinExistence type="predicted"/>
<evidence type="ECO:0000313" key="2">
    <source>
        <dbReference type="Proteomes" id="UP000297452"/>
    </source>
</evidence>
<dbReference type="GO" id="GO:0031177">
    <property type="term" value="F:phosphopantetheine binding"/>
    <property type="evidence" value="ECO:0007669"/>
    <property type="project" value="TreeGrafter"/>
</dbReference>
<dbReference type="AlphaFoldDB" id="A0A4Z1IST1"/>
<dbReference type="EMBL" id="PQXJ01000112">
    <property type="protein sequence ID" value="TGO62562.1"/>
    <property type="molecule type" value="Genomic_DNA"/>
</dbReference>
<keyword evidence="2" id="KW-1185">Reference proteome</keyword>
<sequence length="149" mass="17265">MPQLVDRNIEDIYAHKPNNLQQVFRLSADVDIGRFSAAWEDVVSQNAILHARSIVTRSLILQVVLRKNIDWQAAVNLQEYLDHDSTVAFDYATRLVRIGLVLDQDGAHYFLWTSHHSTYDGHFGMLDMLEECFNFKITERTLQREISCV</sequence>
<accession>A0A4Z1IST1</accession>
<evidence type="ECO:0008006" key="3">
    <source>
        <dbReference type="Google" id="ProtNLM"/>
    </source>
</evidence>
<reference evidence="1 2" key="1">
    <citation type="submission" date="2017-12" db="EMBL/GenBank/DDBJ databases">
        <title>Comparative genomics of Botrytis spp.</title>
        <authorList>
            <person name="Valero-Jimenez C.A."/>
            <person name="Tapia P."/>
            <person name="Veloso J."/>
            <person name="Silva-Moreno E."/>
            <person name="Staats M."/>
            <person name="Valdes J.H."/>
            <person name="Van Kan J.A.L."/>
        </authorList>
    </citation>
    <scope>NUCLEOTIDE SEQUENCE [LARGE SCALE GENOMIC DNA]</scope>
    <source>
        <strain evidence="1 2">MUCL2120</strain>
    </source>
</reference>
<dbReference type="SUPFAM" id="SSF52777">
    <property type="entry name" value="CoA-dependent acyltransferases"/>
    <property type="match status" value="1"/>
</dbReference>
<dbReference type="STRING" id="278944.A0A4Z1IST1"/>
<dbReference type="Proteomes" id="UP000297452">
    <property type="component" value="Unassembled WGS sequence"/>
</dbReference>
<dbReference type="GO" id="GO:0044550">
    <property type="term" value="P:secondary metabolite biosynthetic process"/>
    <property type="evidence" value="ECO:0007669"/>
    <property type="project" value="TreeGrafter"/>
</dbReference>
<name>A0A4Z1IST1_9HELO</name>
<dbReference type="OrthoDB" id="416786at2759"/>
<dbReference type="PANTHER" id="PTHR45527:SF1">
    <property type="entry name" value="FATTY ACID SYNTHASE"/>
    <property type="match status" value="1"/>
</dbReference>
<dbReference type="PANTHER" id="PTHR45527">
    <property type="entry name" value="NONRIBOSOMAL PEPTIDE SYNTHETASE"/>
    <property type="match status" value="1"/>
</dbReference>
<dbReference type="InterPro" id="IPR023213">
    <property type="entry name" value="CAT-like_dom_sf"/>
</dbReference>
<comment type="caution">
    <text evidence="1">The sequence shown here is derived from an EMBL/GenBank/DDBJ whole genome shotgun (WGS) entry which is preliminary data.</text>
</comment>
<organism evidence="1 2">
    <name type="scientific">Botryotinia narcissicola</name>
    <dbReference type="NCBI Taxonomy" id="278944"/>
    <lineage>
        <taxon>Eukaryota</taxon>
        <taxon>Fungi</taxon>
        <taxon>Dikarya</taxon>
        <taxon>Ascomycota</taxon>
        <taxon>Pezizomycotina</taxon>
        <taxon>Leotiomycetes</taxon>
        <taxon>Helotiales</taxon>
        <taxon>Sclerotiniaceae</taxon>
        <taxon>Botryotinia</taxon>
    </lineage>
</organism>
<evidence type="ECO:0000313" key="1">
    <source>
        <dbReference type="EMBL" id="TGO62562.1"/>
    </source>
</evidence>